<dbReference type="PANTHER" id="PTHR47331">
    <property type="entry name" value="PHD-TYPE DOMAIN-CONTAINING PROTEIN"/>
    <property type="match status" value="1"/>
</dbReference>
<protein>
    <recommendedName>
        <fullName evidence="1">DUF5641 domain-containing protein</fullName>
    </recommendedName>
</protein>
<dbReference type="AlphaFoldDB" id="A0A0V1N997"/>
<name>A0A0V1N997_9BILA</name>
<dbReference type="EMBL" id="JYDO01000002">
    <property type="protein sequence ID" value="KRZ80555.1"/>
    <property type="molecule type" value="Genomic_DNA"/>
</dbReference>
<sequence length="141" mass="16436">MWRKWKKELNHLSTIRVPRALMSSPREQHYRIELHIFGDSSWHHSSAPTHARNQLQLMNHLWKRWVEEYLVTLTARGKWAKIGLQPENGDLVFLVEEGVTSGSWVRSRRRCRGVTVSLSHCGCGPPGAFRLVRVDHGFSWN</sequence>
<evidence type="ECO:0000313" key="2">
    <source>
        <dbReference type="EMBL" id="KRZ80555.1"/>
    </source>
</evidence>
<feature type="domain" description="DUF5641" evidence="1">
    <location>
        <begin position="55"/>
        <end position="108"/>
    </location>
</feature>
<comment type="caution">
    <text evidence="2">The sequence shown here is derived from an EMBL/GenBank/DDBJ whole genome shotgun (WGS) entry which is preliminary data.</text>
</comment>
<dbReference type="PANTHER" id="PTHR47331:SF1">
    <property type="entry name" value="GAG-LIKE PROTEIN"/>
    <property type="match status" value="1"/>
</dbReference>
<accession>A0A0V1N997</accession>
<dbReference type="InterPro" id="IPR040676">
    <property type="entry name" value="DUF5641"/>
</dbReference>
<dbReference type="Pfam" id="PF05380">
    <property type="entry name" value="Peptidase_A17"/>
    <property type="match status" value="1"/>
</dbReference>
<organism evidence="2 3">
    <name type="scientific">Trichinella papuae</name>
    <dbReference type="NCBI Taxonomy" id="268474"/>
    <lineage>
        <taxon>Eukaryota</taxon>
        <taxon>Metazoa</taxon>
        <taxon>Ecdysozoa</taxon>
        <taxon>Nematoda</taxon>
        <taxon>Enoplea</taxon>
        <taxon>Dorylaimia</taxon>
        <taxon>Trichinellida</taxon>
        <taxon>Trichinellidae</taxon>
        <taxon>Trichinella</taxon>
    </lineage>
</organism>
<dbReference type="InterPro" id="IPR008042">
    <property type="entry name" value="Retrotrans_Pao"/>
</dbReference>
<gene>
    <name evidence="2" type="ORF">T10_9664</name>
</gene>
<evidence type="ECO:0000259" key="1">
    <source>
        <dbReference type="Pfam" id="PF18701"/>
    </source>
</evidence>
<evidence type="ECO:0000313" key="3">
    <source>
        <dbReference type="Proteomes" id="UP000054843"/>
    </source>
</evidence>
<keyword evidence="3" id="KW-1185">Reference proteome</keyword>
<dbReference type="Pfam" id="PF18701">
    <property type="entry name" value="DUF5641"/>
    <property type="match status" value="1"/>
</dbReference>
<reference evidence="2 3" key="1">
    <citation type="submission" date="2015-01" db="EMBL/GenBank/DDBJ databases">
        <title>Evolution of Trichinella species and genotypes.</title>
        <authorList>
            <person name="Korhonen P.K."/>
            <person name="Edoardo P."/>
            <person name="Giuseppe L.R."/>
            <person name="Gasser R.B."/>
        </authorList>
    </citation>
    <scope>NUCLEOTIDE SEQUENCE [LARGE SCALE GENOMIC DNA]</scope>
    <source>
        <strain evidence="2">ISS1980</strain>
    </source>
</reference>
<dbReference type="Proteomes" id="UP000054843">
    <property type="component" value="Unassembled WGS sequence"/>
</dbReference>
<dbReference type="OrthoDB" id="8958038at2759"/>
<proteinExistence type="predicted"/>